<keyword evidence="4" id="KW-1185">Reference proteome</keyword>
<dbReference type="Gene3D" id="3.40.47.10">
    <property type="match status" value="1"/>
</dbReference>
<comment type="caution">
    <text evidence="3">The sequence shown here is derived from an EMBL/GenBank/DDBJ whole genome shotgun (WGS) entry which is preliminary data.</text>
</comment>
<dbReference type="Pfam" id="PF00108">
    <property type="entry name" value="Thiolase_N"/>
    <property type="match status" value="1"/>
</dbReference>
<sequence>MTRGHSTPDVVIAGWGHPPFGKHEGTLETLLVTAVRDALAHAGIKASDVDEIVLGNFNAGMNALAFPSSLVLQADDALHGLPVTRVENACASGSAAVHTGIRSILAGTSETVLVVGAEKMTERDSATVGQALLGADYEAAGQVSTSGFAGLFARVADAYAERHGDPSEAMARIAAKSHAQAAKNPLAHLRKPLDFEFCHTVSEKNPLVAGRLRRTDCSPVSDGAAALVLTRGGRMSSAAATRGVAIAAIAHANDYLPGRRRDPLEFHGTAAAWRAAMDAADVGLTDLSFVELHDCFTIAELNLYEVLGIAPEGKGASAIESGLVMPSGNMPVNVSGGLKSKGHPVGATGVSQHVLAGMQLTGTAGELQLPRADRAAVHNMGGLAVANYVSVLEARRT</sequence>
<dbReference type="InterPro" id="IPR016039">
    <property type="entry name" value="Thiolase-like"/>
</dbReference>
<dbReference type="PANTHER" id="PTHR42870:SF1">
    <property type="entry name" value="NON-SPECIFIC LIPID-TRANSFER PROTEIN-LIKE 2"/>
    <property type="match status" value="1"/>
</dbReference>
<dbReference type="PANTHER" id="PTHR42870">
    <property type="entry name" value="ACETYL-COA C-ACETYLTRANSFERASE"/>
    <property type="match status" value="1"/>
</dbReference>
<name>A0ABW0AX52_9ACTN</name>
<dbReference type="Pfam" id="PF22691">
    <property type="entry name" value="Thiolase_C_1"/>
    <property type="match status" value="1"/>
</dbReference>
<feature type="domain" description="Thiolase C-terminal" evidence="2">
    <location>
        <begin position="259"/>
        <end position="393"/>
    </location>
</feature>
<protein>
    <submittedName>
        <fullName evidence="3">Thiolase domain-containing protein</fullName>
    </submittedName>
</protein>
<evidence type="ECO:0000313" key="3">
    <source>
        <dbReference type="EMBL" id="MFC5169479.1"/>
    </source>
</evidence>
<reference evidence="4" key="1">
    <citation type="journal article" date="2019" name="Int. J. Syst. Evol. Microbiol.">
        <title>The Global Catalogue of Microorganisms (GCM) 10K type strain sequencing project: providing services to taxonomists for standard genome sequencing and annotation.</title>
        <authorList>
            <consortium name="The Broad Institute Genomics Platform"/>
            <consortium name="The Broad Institute Genome Sequencing Center for Infectious Disease"/>
            <person name="Wu L."/>
            <person name="Ma J."/>
        </authorList>
    </citation>
    <scope>NUCLEOTIDE SEQUENCE [LARGE SCALE GENOMIC DNA]</scope>
    <source>
        <strain evidence="4">CGMCC 4.1721</strain>
    </source>
</reference>
<dbReference type="InterPro" id="IPR055140">
    <property type="entry name" value="Thiolase_C_2"/>
</dbReference>
<evidence type="ECO:0000313" key="4">
    <source>
        <dbReference type="Proteomes" id="UP001596208"/>
    </source>
</evidence>
<gene>
    <name evidence="3" type="ORF">ACFPRK_02520</name>
</gene>
<dbReference type="PIRSF" id="PIRSF000429">
    <property type="entry name" value="Ac-CoA_Ac_transf"/>
    <property type="match status" value="1"/>
</dbReference>
<dbReference type="EMBL" id="JBHSKI010000001">
    <property type="protein sequence ID" value="MFC5169479.1"/>
    <property type="molecule type" value="Genomic_DNA"/>
</dbReference>
<evidence type="ECO:0000259" key="1">
    <source>
        <dbReference type="Pfam" id="PF00108"/>
    </source>
</evidence>
<dbReference type="CDD" id="cd00829">
    <property type="entry name" value="SCP-x_thiolase"/>
    <property type="match status" value="1"/>
</dbReference>
<dbReference type="Proteomes" id="UP001596208">
    <property type="component" value="Unassembled WGS sequence"/>
</dbReference>
<dbReference type="InterPro" id="IPR020616">
    <property type="entry name" value="Thiolase_N"/>
</dbReference>
<dbReference type="SUPFAM" id="SSF53901">
    <property type="entry name" value="Thiolase-like"/>
    <property type="match status" value="2"/>
</dbReference>
<feature type="domain" description="Thiolase N-terminal" evidence="1">
    <location>
        <begin position="10"/>
        <end position="188"/>
    </location>
</feature>
<evidence type="ECO:0000259" key="2">
    <source>
        <dbReference type="Pfam" id="PF22691"/>
    </source>
</evidence>
<organism evidence="3 4">
    <name type="scientific">Streptomyces mutomycini</name>
    <dbReference type="NCBI Taxonomy" id="284036"/>
    <lineage>
        <taxon>Bacteria</taxon>
        <taxon>Bacillati</taxon>
        <taxon>Actinomycetota</taxon>
        <taxon>Actinomycetes</taxon>
        <taxon>Kitasatosporales</taxon>
        <taxon>Streptomycetaceae</taxon>
        <taxon>Streptomyces</taxon>
    </lineage>
</organism>
<dbReference type="InterPro" id="IPR002155">
    <property type="entry name" value="Thiolase"/>
</dbReference>
<dbReference type="NCBIfam" id="NF005704">
    <property type="entry name" value="PRK07516.1"/>
    <property type="match status" value="1"/>
</dbReference>
<proteinExistence type="predicted"/>
<dbReference type="RefSeq" id="WP_065847409.1">
    <property type="nucleotide sequence ID" value="NZ_JBHSKI010000001.1"/>
</dbReference>
<accession>A0ABW0AX52</accession>